<dbReference type="AlphaFoldDB" id="A0AAD4QX96"/>
<evidence type="ECO:0000313" key="1">
    <source>
        <dbReference type="EMBL" id="KAI1707228.1"/>
    </source>
</evidence>
<organism evidence="1 2">
    <name type="scientific">Ditylenchus destructor</name>
    <dbReference type="NCBI Taxonomy" id="166010"/>
    <lineage>
        <taxon>Eukaryota</taxon>
        <taxon>Metazoa</taxon>
        <taxon>Ecdysozoa</taxon>
        <taxon>Nematoda</taxon>
        <taxon>Chromadorea</taxon>
        <taxon>Rhabditida</taxon>
        <taxon>Tylenchina</taxon>
        <taxon>Tylenchomorpha</taxon>
        <taxon>Sphaerularioidea</taxon>
        <taxon>Anguinidae</taxon>
        <taxon>Anguininae</taxon>
        <taxon>Ditylenchus</taxon>
    </lineage>
</organism>
<dbReference type="EMBL" id="JAKKPZ010000042">
    <property type="protein sequence ID" value="KAI1707228.1"/>
    <property type="molecule type" value="Genomic_DNA"/>
</dbReference>
<protein>
    <submittedName>
        <fullName evidence="1">Uncharacterized protein</fullName>
    </submittedName>
</protein>
<accession>A0AAD4QX96</accession>
<gene>
    <name evidence="1" type="ORF">DdX_12607</name>
</gene>
<keyword evidence="2" id="KW-1185">Reference proteome</keyword>
<evidence type="ECO:0000313" key="2">
    <source>
        <dbReference type="Proteomes" id="UP001201812"/>
    </source>
</evidence>
<dbReference type="Proteomes" id="UP001201812">
    <property type="component" value="Unassembled WGS sequence"/>
</dbReference>
<sequence>MGHCRSDDSDISFMLPEVILECICFDDIFDHTSHFFACLSVISENHQLFFFVHPTELRHQRSYISLSTFLCPSVFTQPYHFILPQKHYPYIPLTCQSSLGDGRLSGWKLALSSMPKSVANA</sequence>
<reference evidence="1" key="1">
    <citation type="submission" date="2022-01" db="EMBL/GenBank/DDBJ databases">
        <title>Genome Sequence Resource for Two Populations of Ditylenchus destructor, the Migratory Endoparasitic Phytonematode.</title>
        <authorList>
            <person name="Zhang H."/>
            <person name="Lin R."/>
            <person name="Xie B."/>
        </authorList>
    </citation>
    <scope>NUCLEOTIDE SEQUENCE</scope>
    <source>
        <strain evidence="1">BazhouSP</strain>
    </source>
</reference>
<proteinExistence type="predicted"/>
<name>A0AAD4QX96_9BILA</name>
<comment type="caution">
    <text evidence="1">The sequence shown here is derived from an EMBL/GenBank/DDBJ whole genome shotgun (WGS) entry which is preliminary data.</text>
</comment>